<organism evidence="1 2">
    <name type="scientific">Pandoravirus inopinatum</name>
    <dbReference type="NCBI Taxonomy" id="1605721"/>
    <lineage>
        <taxon>Viruses</taxon>
        <taxon>Pandoravirus</taxon>
    </lineage>
</organism>
<sequence>MRVPRASRATTPGSAGTLVSAVRSRAGPPSSAASCAALAIESCCFFSPNSSKLLFDSCWWCVSLCSAAICVRCHFFVVLSRRQGRRPMVPLFFSASLFFCRPTRGGHEACTLCLVFFQKKSAPYLWRQPRPICSRVVAWSPCTCAVLGSGTLCCIFGRRWTQNPVLAAPLHPTPLAHAATGRPPSRHGHRQALYDHTKKQPLTTKTVRQNGMPPFFAPCATMPLFSPFVSSFPNVLSSFF</sequence>
<dbReference type="RefSeq" id="YP_009119411.1">
    <property type="nucleotide sequence ID" value="NC_026440.1"/>
</dbReference>
<name>A0A0B5J8T0_9VIRU</name>
<dbReference type="GeneID" id="23462093"/>
<dbReference type="EMBL" id="KP136319">
    <property type="protein sequence ID" value="AJF97176.1"/>
    <property type="molecule type" value="Genomic_DNA"/>
</dbReference>
<dbReference type="KEGG" id="vg:23462093"/>
<reference evidence="1 2" key="1">
    <citation type="journal article" date="2015" name="Parasitol. Res.">
        <title>Viruses in close associations with free-living amoebae.</title>
        <authorList>
            <person name="Scheid P."/>
        </authorList>
    </citation>
    <scope>NUCLEOTIDE SEQUENCE [LARGE SCALE GENOMIC DNA]</scope>
    <source>
        <strain evidence="1">KlaHel</strain>
    </source>
</reference>
<evidence type="ECO:0000313" key="2">
    <source>
        <dbReference type="Proteomes" id="UP000202511"/>
    </source>
</evidence>
<dbReference type="Proteomes" id="UP000202511">
    <property type="component" value="Segment"/>
</dbReference>
<protein>
    <submittedName>
        <fullName evidence="1">Uncharacterized protein</fullName>
    </submittedName>
</protein>
<evidence type="ECO:0000313" key="1">
    <source>
        <dbReference type="EMBL" id="AJF97176.1"/>
    </source>
</evidence>
<accession>A0A0B5J8T0</accession>
<proteinExistence type="predicted"/>